<gene>
    <name evidence="4" type="ORF">PFISCL1PPCAC_13723</name>
</gene>
<evidence type="ECO:0000256" key="1">
    <source>
        <dbReference type="ARBA" id="ARBA00022801"/>
    </source>
</evidence>
<dbReference type="InterPro" id="IPR000073">
    <property type="entry name" value="AB_hydrolase_1"/>
</dbReference>
<organism evidence="4 5">
    <name type="scientific">Pristionchus fissidentatus</name>
    <dbReference type="NCBI Taxonomy" id="1538716"/>
    <lineage>
        <taxon>Eukaryota</taxon>
        <taxon>Metazoa</taxon>
        <taxon>Ecdysozoa</taxon>
        <taxon>Nematoda</taxon>
        <taxon>Chromadorea</taxon>
        <taxon>Rhabditida</taxon>
        <taxon>Rhabditina</taxon>
        <taxon>Diplogasteromorpha</taxon>
        <taxon>Diplogasteroidea</taxon>
        <taxon>Neodiplogasteridae</taxon>
        <taxon>Pristionchus</taxon>
    </lineage>
</organism>
<protein>
    <recommendedName>
        <fullName evidence="3">AB hydrolase-1 domain-containing protein</fullName>
    </recommendedName>
</protein>
<evidence type="ECO:0000313" key="5">
    <source>
        <dbReference type="Proteomes" id="UP001432322"/>
    </source>
</evidence>
<accession>A0AAV5VS17</accession>
<sequence>MPRFLTSLVSNLYTKTLQYYYSSVAALYLSWRWIRTGGNALAIKERQMPRKLLDNYNHKFILLPSGINMHYVEEGDPSLPLMVMVHGYPEFWYSWRFQIEHFKHRYRVVAVDQRGYGDSSKPSNVQDYNVMLLAKDIDDLIHGLGYEKAVVMAHDWGGAVAWRHALNYPQSVDRLVMCNCPHPAAFSHLLKTSSDQRSHSWYMLFFQTAGIPEATVIADDFDMLEKMFWGKGFGLRNKENFTAEDMEAWKCTFSKPDCLRSAINYYRCLYQYPDNRKIHEKCTVKTLIVWGEEDLALIKEGATLSEQWCEDATLHFIPGASHWVQQDAPQLVNQHIDNFLKSSHSSRAHM</sequence>
<dbReference type="GO" id="GO:0004301">
    <property type="term" value="F:epoxide hydrolase activity"/>
    <property type="evidence" value="ECO:0007669"/>
    <property type="project" value="UniProtKB-ARBA"/>
</dbReference>
<dbReference type="SUPFAM" id="SSF53474">
    <property type="entry name" value="alpha/beta-Hydrolases"/>
    <property type="match status" value="1"/>
</dbReference>
<evidence type="ECO:0000259" key="3">
    <source>
        <dbReference type="Pfam" id="PF00561"/>
    </source>
</evidence>
<dbReference type="EMBL" id="BTSY01000004">
    <property type="protein sequence ID" value="GMT22426.1"/>
    <property type="molecule type" value="Genomic_DNA"/>
</dbReference>
<comment type="caution">
    <text evidence="4">The sequence shown here is derived from an EMBL/GenBank/DDBJ whole genome shotgun (WGS) entry which is preliminary data.</text>
</comment>
<keyword evidence="5" id="KW-1185">Reference proteome</keyword>
<evidence type="ECO:0000313" key="4">
    <source>
        <dbReference type="EMBL" id="GMT22426.1"/>
    </source>
</evidence>
<dbReference type="InterPro" id="IPR029058">
    <property type="entry name" value="AB_hydrolase_fold"/>
</dbReference>
<dbReference type="Gene3D" id="3.40.50.1820">
    <property type="entry name" value="alpha/beta hydrolase"/>
    <property type="match status" value="1"/>
</dbReference>
<keyword evidence="1" id="KW-0378">Hydrolase</keyword>
<feature type="domain" description="AB hydrolase-1" evidence="3">
    <location>
        <begin position="80"/>
        <end position="328"/>
    </location>
</feature>
<name>A0AAV5VS17_9BILA</name>
<dbReference type="PRINTS" id="PR00111">
    <property type="entry name" value="ABHYDROLASE"/>
</dbReference>
<dbReference type="Pfam" id="PF00561">
    <property type="entry name" value="Abhydrolase_1"/>
    <property type="match status" value="1"/>
</dbReference>
<reference evidence="4" key="1">
    <citation type="submission" date="2023-10" db="EMBL/GenBank/DDBJ databases">
        <title>Genome assembly of Pristionchus species.</title>
        <authorList>
            <person name="Yoshida K."/>
            <person name="Sommer R.J."/>
        </authorList>
    </citation>
    <scope>NUCLEOTIDE SEQUENCE</scope>
    <source>
        <strain evidence="4">RS5133</strain>
    </source>
</reference>
<comment type="similarity">
    <text evidence="2">Belongs to the AB hydrolase superfamily. Epoxide hydrolase family.</text>
</comment>
<dbReference type="InterPro" id="IPR000639">
    <property type="entry name" value="Epox_hydrolase-like"/>
</dbReference>
<dbReference type="PRINTS" id="PR00412">
    <property type="entry name" value="EPOXHYDRLASE"/>
</dbReference>
<dbReference type="Proteomes" id="UP001432322">
    <property type="component" value="Unassembled WGS sequence"/>
</dbReference>
<proteinExistence type="inferred from homology"/>
<dbReference type="PANTHER" id="PTHR43329">
    <property type="entry name" value="EPOXIDE HYDROLASE"/>
    <property type="match status" value="1"/>
</dbReference>
<evidence type="ECO:0000256" key="2">
    <source>
        <dbReference type="ARBA" id="ARBA00038334"/>
    </source>
</evidence>
<dbReference type="AlphaFoldDB" id="A0AAV5VS17"/>